<protein>
    <submittedName>
        <fullName evidence="2">Uncharacterized protein</fullName>
    </submittedName>
</protein>
<name>A0A426ZIY1_ENSVE</name>
<dbReference type="AlphaFoldDB" id="A0A426ZIY1"/>
<accession>A0A426ZIY1</accession>
<feature type="compositionally biased region" description="Basic residues" evidence="1">
    <location>
        <begin position="1"/>
        <end position="19"/>
    </location>
</feature>
<evidence type="ECO:0000313" key="2">
    <source>
        <dbReference type="EMBL" id="RRT63932.1"/>
    </source>
</evidence>
<sequence>MKARITSLHKKTAINHHPTRSPIQSPSPPLRSLRSKIGPPAAPRGAERVGEIETAEDDGVGVRSKDDGRGDAMEEGGGGEQPQASPNTASLAEWIQMTPPLISVTQLDREKRRGRFKGYERVKICVDHHHPRRQREKCGFS</sequence>
<evidence type="ECO:0000256" key="1">
    <source>
        <dbReference type="SAM" id="MobiDB-lite"/>
    </source>
</evidence>
<organism evidence="2 3">
    <name type="scientific">Ensete ventricosum</name>
    <name type="common">Abyssinian banana</name>
    <name type="synonym">Musa ensete</name>
    <dbReference type="NCBI Taxonomy" id="4639"/>
    <lineage>
        <taxon>Eukaryota</taxon>
        <taxon>Viridiplantae</taxon>
        <taxon>Streptophyta</taxon>
        <taxon>Embryophyta</taxon>
        <taxon>Tracheophyta</taxon>
        <taxon>Spermatophyta</taxon>
        <taxon>Magnoliopsida</taxon>
        <taxon>Liliopsida</taxon>
        <taxon>Zingiberales</taxon>
        <taxon>Musaceae</taxon>
        <taxon>Ensete</taxon>
    </lineage>
</organism>
<feature type="compositionally biased region" description="Basic and acidic residues" evidence="1">
    <location>
        <begin position="63"/>
        <end position="72"/>
    </location>
</feature>
<gene>
    <name evidence="2" type="ORF">B296_00018383</name>
</gene>
<feature type="region of interest" description="Disordered" evidence="1">
    <location>
        <begin position="1"/>
        <end position="91"/>
    </location>
</feature>
<dbReference type="EMBL" id="AMZH03006406">
    <property type="protein sequence ID" value="RRT63932.1"/>
    <property type="molecule type" value="Genomic_DNA"/>
</dbReference>
<dbReference type="Proteomes" id="UP000287651">
    <property type="component" value="Unassembled WGS sequence"/>
</dbReference>
<reference evidence="2 3" key="1">
    <citation type="journal article" date="2014" name="Agronomy (Basel)">
        <title>A Draft Genome Sequence for Ensete ventricosum, the Drought-Tolerant Tree Against Hunger.</title>
        <authorList>
            <person name="Harrison J."/>
            <person name="Moore K.A."/>
            <person name="Paszkiewicz K."/>
            <person name="Jones T."/>
            <person name="Grant M."/>
            <person name="Ambacheew D."/>
            <person name="Muzemil S."/>
            <person name="Studholme D.J."/>
        </authorList>
    </citation>
    <scope>NUCLEOTIDE SEQUENCE [LARGE SCALE GENOMIC DNA]</scope>
</reference>
<evidence type="ECO:0000313" key="3">
    <source>
        <dbReference type="Proteomes" id="UP000287651"/>
    </source>
</evidence>
<comment type="caution">
    <text evidence="2">The sequence shown here is derived from an EMBL/GenBank/DDBJ whole genome shotgun (WGS) entry which is preliminary data.</text>
</comment>
<proteinExistence type="predicted"/>